<dbReference type="Pfam" id="PF00158">
    <property type="entry name" value="Sigma54_activat"/>
    <property type="match status" value="1"/>
</dbReference>
<dbReference type="PROSITE" id="PS00688">
    <property type="entry name" value="SIGMA54_INTERACT_3"/>
    <property type="match status" value="1"/>
</dbReference>
<dbReference type="PROSITE" id="PS00676">
    <property type="entry name" value="SIGMA54_INTERACT_2"/>
    <property type="match status" value="1"/>
</dbReference>
<dbReference type="InterPro" id="IPR027417">
    <property type="entry name" value="P-loop_NTPase"/>
</dbReference>
<evidence type="ECO:0000313" key="8">
    <source>
        <dbReference type="Proteomes" id="UP000663720"/>
    </source>
</evidence>
<keyword evidence="5" id="KW-0804">Transcription</keyword>
<dbReference type="InterPro" id="IPR009715">
    <property type="entry name" value="RtcR"/>
</dbReference>
<evidence type="ECO:0000259" key="6">
    <source>
        <dbReference type="PROSITE" id="PS50045"/>
    </source>
</evidence>
<dbReference type="InterPro" id="IPR009057">
    <property type="entry name" value="Homeodomain-like_sf"/>
</dbReference>
<keyword evidence="8" id="KW-1185">Reference proteome</keyword>
<sequence length="490" mass="55302">MKIFLSFIGNNDCFLPGKKGAVISVLEQIQFDKAYLFYNHEKYLKHGAEIQRYCGKHFPKLKIILHQAPALNPTDYNLLYPAMYAAVKENLKKDKNGEYTISLSSGTPAMHSCWIFLVKGGVINAKMIQVSIESGISEVNFNLDDFPEIRQVKNIKAEMTRLSRENQILKNELGKLDFDPIIGGSREIINIKEQIKILMNTDIPVFIYGPTGTGKELVAESIHYNSFKKEKPIIKVNCGAIPPELFESEFFGHKKGAFTGAVSDKEGKFKLSDGGTIFLDEIADLPRVMQVKLLRVLDSGTFTPVGSTKEERVNIRVISAANNDLRELVKNGKFRQDLFYRLVNAVITLPPLSKRQNDSILIAQQIISKLNQKYGKNKILSKSAADLILKYHWPGNIRQLKNVLETAHIYPGEEIILENKDFFDIEPFDIEPVEQFNITIPENGIDLNNEVLPRYYEAALKTTGGNAAKAAKLLGMKPHAFRARLKKNRT</sequence>
<dbReference type="FunFam" id="3.40.50.300:FF:000006">
    <property type="entry name" value="DNA-binding transcriptional regulator NtrC"/>
    <property type="match status" value="1"/>
</dbReference>
<dbReference type="RefSeq" id="WP_207690722.1">
    <property type="nucleotide sequence ID" value="NZ_CP061799.1"/>
</dbReference>
<accession>A0A975GF50</accession>
<dbReference type="InterPro" id="IPR058031">
    <property type="entry name" value="AAA_lid_NorR"/>
</dbReference>
<dbReference type="Pfam" id="PF06956">
    <property type="entry name" value="RtcR"/>
    <property type="match status" value="1"/>
</dbReference>
<dbReference type="Gene3D" id="1.10.8.60">
    <property type="match status" value="1"/>
</dbReference>
<evidence type="ECO:0000313" key="7">
    <source>
        <dbReference type="EMBL" id="QTA78911.1"/>
    </source>
</evidence>
<evidence type="ECO:0000256" key="2">
    <source>
        <dbReference type="ARBA" id="ARBA00022840"/>
    </source>
</evidence>
<dbReference type="PRINTS" id="PR01590">
    <property type="entry name" value="HTHFIS"/>
</dbReference>
<proteinExistence type="predicted"/>
<dbReference type="AlphaFoldDB" id="A0A975GF50"/>
<dbReference type="GO" id="GO:0006355">
    <property type="term" value="P:regulation of DNA-templated transcription"/>
    <property type="evidence" value="ECO:0007669"/>
    <property type="project" value="InterPro"/>
</dbReference>
<dbReference type="SUPFAM" id="SSF46689">
    <property type="entry name" value="Homeodomain-like"/>
    <property type="match status" value="1"/>
</dbReference>
<dbReference type="PROSITE" id="PS50045">
    <property type="entry name" value="SIGMA54_INTERACT_4"/>
    <property type="match status" value="1"/>
</dbReference>
<evidence type="ECO:0000256" key="3">
    <source>
        <dbReference type="ARBA" id="ARBA00023015"/>
    </source>
</evidence>
<evidence type="ECO:0000256" key="1">
    <source>
        <dbReference type="ARBA" id="ARBA00022741"/>
    </source>
</evidence>
<dbReference type="EMBL" id="CP061799">
    <property type="protein sequence ID" value="QTA78911.1"/>
    <property type="molecule type" value="Genomic_DNA"/>
</dbReference>
<protein>
    <submittedName>
        <fullName evidence="7">PAS modulated sigma54-dependent transcriptional regulator, Fis-type</fullName>
    </submittedName>
</protein>
<dbReference type="SUPFAM" id="SSF52540">
    <property type="entry name" value="P-loop containing nucleoside triphosphate hydrolases"/>
    <property type="match status" value="1"/>
</dbReference>
<dbReference type="InterPro" id="IPR003593">
    <property type="entry name" value="AAA+_ATPase"/>
</dbReference>
<dbReference type="GO" id="GO:0005524">
    <property type="term" value="F:ATP binding"/>
    <property type="evidence" value="ECO:0007669"/>
    <property type="project" value="UniProtKB-KW"/>
</dbReference>
<dbReference type="Proteomes" id="UP000663720">
    <property type="component" value="Chromosome"/>
</dbReference>
<evidence type="ECO:0000256" key="4">
    <source>
        <dbReference type="ARBA" id="ARBA00023125"/>
    </source>
</evidence>
<dbReference type="GO" id="GO:0043565">
    <property type="term" value="F:sequence-specific DNA binding"/>
    <property type="evidence" value="ECO:0007669"/>
    <property type="project" value="InterPro"/>
</dbReference>
<keyword evidence="1" id="KW-0547">Nucleotide-binding</keyword>
<dbReference type="SMART" id="SM00382">
    <property type="entry name" value="AAA"/>
    <property type="match status" value="1"/>
</dbReference>
<dbReference type="PANTHER" id="PTHR32071">
    <property type="entry name" value="TRANSCRIPTIONAL REGULATORY PROTEIN"/>
    <property type="match status" value="1"/>
</dbReference>
<dbReference type="Gene3D" id="3.40.50.300">
    <property type="entry name" value="P-loop containing nucleotide triphosphate hydrolases"/>
    <property type="match status" value="1"/>
</dbReference>
<name>A0A975GF50_9BACT</name>
<dbReference type="Pfam" id="PF25601">
    <property type="entry name" value="AAA_lid_14"/>
    <property type="match status" value="1"/>
</dbReference>
<keyword evidence="2" id="KW-0067">ATP-binding</keyword>
<dbReference type="InterPro" id="IPR025944">
    <property type="entry name" value="Sigma_54_int_dom_CS"/>
</dbReference>
<reference evidence="7" key="1">
    <citation type="journal article" date="2021" name="Microb. Physiol.">
        <title>Proteogenomic Insights into the Physiology of Marine, Sulfate-Reducing, Filamentous Desulfonema limicola and Desulfonema magnum.</title>
        <authorList>
            <person name="Schnaars V."/>
            <person name="Wohlbrand L."/>
            <person name="Scheve S."/>
            <person name="Hinrichs C."/>
            <person name="Reinhardt R."/>
            <person name="Rabus R."/>
        </authorList>
    </citation>
    <scope>NUCLEOTIDE SEQUENCE</scope>
    <source>
        <strain evidence="7">5ac10</strain>
    </source>
</reference>
<gene>
    <name evidence="7" type="ORF">dnl_11580</name>
</gene>
<feature type="domain" description="Sigma-54 factor interaction" evidence="6">
    <location>
        <begin position="181"/>
        <end position="409"/>
    </location>
</feature>
<keyword evidence="3" id="KW-0805">Transcription regulation</keyword>
<dbReference type="InterPro" id="IPR025943">
    <property type="entry name" value="Sigma_54_int_dom_ATP-bd_2"/>
</dbReference>
<dbReference type="InterPro" id="IPR002197">
    <property type="entry name" value="HTH_Fis"/>
</dbReference>
<dbReference type="Pfam" id="PF02954">
    <property type="entry name" value="HTH_8"/>
    <property type="match status" value="1"/>
</dbReference>
<keyword evidence="4" id="KW-0238">DNA-binding</keyword>
<dbReference type="Gene3D" id="1.10.10.60">
    <property type="entry name" value="Homeodomain-like"/>
    <property type="match status" value="1"/>
</dbReference>
<evidence type="ECO:0000256" key="5">
    <source>
        <dbReference type="ARBA" id="ARBA00023163"/>
    </source>
</evidence>
<organism evidence="7 8">
    <name type="scientific">Desulfonema limicola</name>
    <dbReference type="NCBI Taxonomy" id="45656"/>
    <lineage>
        <taxon>Bacteria</taxon>
        <taxon>Pseudomonadati</taxon>
        <taxon>Thermodesulfobacteriota</taxon>
        <taxon>Desulfobacteria</taxon>
        <taxon>Desulfobacterales</taxon>
        <taxon>Desulfococcaceae</taxon>
        <taxon>Desulfonema</taxon>
    </lineage>
</organism>
<dbReference type="KEGG" id="dli:dnl_11580"/>
<dbReference type="InterPro" id="IPR002078">
    <property type="entry name" value="Sigma_54_int"/>
</dbReference>
<dbReference type="CDD" id="cd00009">
    <property type="entry name" value="AAA"/>
    <property type="match status" value="1"/>
</dbReference>